<comment type="similarity">
    <text evidence="1">Belongs to the FGGY kinase family.</text>
</comment>
<dbReference type="InterPro" id="IPR018484">
    <property type="entry name" value="FGGY_N"/>
</dbReference>
<gene>
    <name evidence="10" type="ORF">E2605_15350</name>
</gene>
<dbReference type="GO" id="GO:0005829">
    <property type="term" value="C:cytosol"/>
    <property type="evidence" value="ECO:0007669"/>
    <property type="project" value="TreeGrafter"/>
</dbReference>
<dbReference type="PIRSF" id="PIRSF000538">
    <property type="entry name" value="GlpK"/>
    <property type="match status" value="1"/>
</dbReference>
<keyword evidence="4 10" id="KW-0418">Kinase</keyword>
<dbReference type="OrthoDB" id="9805576at2"/>
<dbReference type="InterPro" id="IPR000577">
    <property type="entry name" value="Carb_kinase_FGGY"/>
</dbReference>
<evidence type="ECO:0000259" key="8">
    <source>
        <dbReference type="Pfam" id="PF00370"/>
    </source>
</evidence>
<dbReference type="SUPFAM" id="SSF53067">
    <property type="entry name" value="Actin-like ATPase domain"/>
    <property type="match status" value="2"/>
</dbReference>
<dbReference type="CDD" id="cd07771">
    <property type="entry name" value="ASKHA_NBD_FGGY_RhaB-like"/>
    <property type="match status" value="1"/>
</dbReference>
<keyword evidence="11" id="KW-1185">Reference proteome</keyword>
<sequence length="473" mass="52935">MSYLAIDLGAGSGRAIAGTFSNGKIELTEVFRFPNIPVKLNDTLYWNFLTMMTNVKESIRQAIIQGYQLKGIAVDTWGVDFGLLDESGMLLSNPVCYRDIRTRGMCEEMEKLISKEDMYSMTGIQAMEINTIFQLLSMIKSKSPLLSIARKILFMPDLINHYLTGISHTEYTIASTSQLLNVTSGGWEQSIFNHLEISPLLMLDIIQPSSFWGDLSPSLSTETGAENLKVFSVASHDTASAIAAIPEEGEDWAFLSSGTWSLLGVVTDKPILTDQARLADFTNEGGANGKILFLRNITGLWLLQRLLDEWRTNEGIIYSYDYLLEECKNSPVFRSTIDCDYPSFVNPLSMIKAIQDYCRNTNQLEPETKGQFVRCIFESLAIKYRDVMDCLQQITGKKYNRLFVVGGGSQNQFLNQCIADILGIEVITGLTESTAIGNIVQQAIANNELSGWEEARQVIYNTFSLTSYLPRKE</sequence>
<dbReference type="GO" id="GO:0008993">
    <property type="term" value="F:rhamnulokinase activity"/>
    <property type="evidence" value="ECO:0007669"/>
    <property type="project" value="InterPro"/>
</dbReference>
<feature type="domain" description="Carbohydrate kinase FGGY N-terminal" evidence="8">
    <location>
        <begin position="3"/>
        <end position="241"/>
    </location>
</feature>
<evidence type="ECO:0000256" key="4">
    <source>
        <dbReference type="ARBA" id="ARBA00022777"/>
    </source>
</evidence>
<dbReference type="Pfam" id="PF02782">
    <property type="entry name" value="FGGY_C"/>
    <property type="match status" value="1"/>
</dbReference>
<evidence type="ECO:0000256" key="5">
    <source>
        <dbReference type="ARBA" id="ARBA00022840"/>
    </source>
</evidence>
<keyword evidence="7" id="KW-0684">Rhamnose metabolism</keyword>
<keyword evidence="2" id="KW-0808">Transferase</keyword>
<keyword evidence="6" id="KW-1015">Disulfide bond</keyword>
<dbReference type="InterPro" id="IPR013449">
    <property type="entry name" value="Rhamnulokinase"/>
</dbReference>
<dbReference type="GO" id="GO:0019301">
    <property type="term" value="P:rhamnose catabolic process"/>
    <property type="evidence" value="ECO:0007669"/>
    <property type="project" value="InterPro"/>
</dbReference>
<evidence type="ECO:0000313" key="10">
    <source>
        <dbReference type="EMBL" id="TFD94734.1"/>
    </source>
</evidence>
<feature type="domain" description="Carbohydrate kinase FGGY C-terminal" evidence="9">
    <location>
        <begin position="254"/>
        <end position="445"/>
    </location>
</feature>
<dbReference type="Proteomes" id="UP000297861">
    <property type="component" value="Unassembled WGS sequence"/>
</dbReference>
<keyword evidence="3" id="KW-0547">Nucleotide-binding</keyword>
<dbReference type="GO" id="GO:0005524">
    <property type="term" value="F:ATP binding"/>
    <property type="evidence" value="ECO:0007669"/>
    <property type="project" value="UniProtKB-KW"/>
</dbReference>
<evidence type="ECO:0000256" key="7">
    <source>
        <dbReference type="ARBA" id="ARBA00023308"/>
    </source>
</evidence>
<reference evidence="10 11" key="1">
    <citation type="submission" date="2019-03" db="EMBL/GenBank/DDBJ databases">
        <title>San Antonio Military Medical Center submission to MRSN (WRAIR), pending publication.</title>
        <authorList>
            <person name="Blyth D.M."/>
            <person name="Mccarthy S.L."/>
            <person name="Schall S.E."/>
            <person name="Stam J.A."/>
            <person name="Ong A.C."/>
            <person name="Mcgann P.T."/>
        </authorList>
    </citation>
    <scope>NUCLEOTIDE SEQUENCE [LARGE SCALE GENOMIC DNA]</scope>
    <source>
        <strain evidence="10 11">MRSN571793</strain>
    </source>
</reference>
<dbReference type="EMBL" id="SOML01000010">
    <property type="protein sequence ID" value="TFD94734.1"/>
    <property type="molecule type" value="Genomic_DNA"/>
</dbReference>
<dbReference type="Gene3D" id="3.30.420.40">
    <property type="match status" value="2"/>
</dbReference>
<keyword evidence="5" id="KW-0067">ATP-binding</keyword>
<evidence type="ECO:0000256" key="6">
    <source>
        <dbReference type="ARBA" id="ARBA00023157"/>
    </source>
</evidence>
<dbReference type="PANTHER" id="PTHR10196:SF93">
    <property type="entry name" value="L-RHAMNULOKINASE"/>
    <property type="match status" value="1"/>
</dbReference>
<evidence type="ECO:0000313" key="11">
    <source>
        <dbReference type="Proteomes" id="UP000297861"/>
    </source>
</evidence>
<dbReference type="AlphaFoldDB" id="A0A4Y8L0L4"/>
<evidence type="ECO:0000256" key="2">
    <source>
        <dbReference type="ARBA" id="ARBA00022679"/>
    </source>
</evidence>
<dbReference type="GO" id="GO:0004370">
    <property type="term" value="F:glycerol kinase activity"/>
    <property type="evidence" value="ECO:0007669"/>
    <property type="project" value="TreeGrafter"/>
</dbReference>
<evidence type="ECO:0000256" key="1">
    <source>
        <dbReference type="ARBA" id="ARBA00009156"/>
    </source>
</evidence>
<organism evidence="10 11">
    <name type="scientific">Dysgonomonas capnocytophagoides</name>
    <dbReference type="NCBI Taxonomy" id="45254"/>
    <lineage>
        <taxon>Bacteria</taxon>
        <taxon>Pseudomonadati</taxon>
        <taxon>Bacteroidota</taxon>
        <taxon>Bacteroidia</taxon>
        <taxon>Bacteroidales</taxon>
        <taxon>Dysgonomonadaceae</taxon>
        <taxon>Dysgonomonas</taxon>
    </lineage>
</organism>
<evidence type="ECO:0000259" key="9">
    <source>
        <dbReference type="Pfam" id="PF02782"/>
    </source>
</evidence>
<evidence type="ECO:0000256" key="3">
    <source>
        <dbReference type="ARBA" id="ARBA00022741"/>
    </source>
</evidence>
<dbReference type="RefSeq" id="WP_134437118.1">
    <property type="nucleotide sequence ID" value="NZ_SOML01000010.1"/>
</dbReference>
<protein>
    <submittedName>
        <fullName evidence="10">Rhamnulokinase</fullName>
    </submittedName>
</protein>
<dbReference type="PANTHER" id="PTHR10196">
    <property type="entry name" value="SUGAR KINASE"/>
    <property type="match status" value="1"/>
</dbReference>
<dbReference type="InterPro" id="IPR043129">
    <property type="entry name" value="ATPase_NBD"/>
</dbReference>
<name>A0A4Y8L0L4_9BACT</name>
<dbReference type="STRING" id="1121485.GCA_000426485_01736"/>
<dbReference type="Pfam" id="PF00370">
    <property type="entry name" value="FGGY_N"/>
    <property type="match status" value="1"/>
</dbReference>
<comment type="caution">
    <text evidence="10">The sequence shown here is derived from an EMBL/GenBank/DDBJ whole genome shotgun (WGS) entry which is preliminary data.</text>
</comment>
<proteinExistence type="inferred from homology"/>
<dbReference type="GO" id="GO:0006071">
    <property type="term" value="P:glycerol metabolic process"/>
    <property type="evidence" value="ECO:0007669"/>
    <property type="project" value="TreeGrafter"/>
</dbReference>
<accession>A0A4Y8L0L4</accession>
<dbReference type="InterPro" id="IPR018485">
    <property type="entry name" value="FGGY_C"/>
</dbReference>